<evidence type="ECO:0000313" key="1">
    <source>
        <dbReference type="EMBL" id="KFV10676.1"/>
    </source>
</evidence>
<name>A0A093E888_9AVES</name>
<organism evidence="1 2">
    <name type="scientific">Pterocles gutturalis</name>
    <name type="common">yellow-throated sandgrouse</name>
    <dbReference type="NCBI Taxonomy" id="240206"/>
    <lineage>
        <taxon>Eukaryota</taxon>
        <taxon>Metazoa</taxon>
        <taxon>Chordata</taxon>
        <taxon>Craniata</taxon>
        <taxon>Vertebrata</taxon>
        <taxon>Euteleostomi</taxon>
        <taxon>Archelosauria</taxon>
        <taxon>Archosauria</taxon>
        <taxon>Dinosauria</taxon>
        <taxon>Saurischia</taxon>
        <taxon>Theropoda</taxon>
        <taxon>Coelurosauria</taxon>
        <taxon>Aves</taxon>
        <taxon>Neognathae</taxon>
        <taxon>Neoaves</taxon>
        <taxon>Columbimorphae</taxon>
        <taxon>Pterocliformes</taxon>
        <taxon>Pteroclidae</taxon>
        <taxon>Pterocles</taxon>
    </lineage>
</organism>
<proteinExistence type="predicted"/>
<evidence type="ECO:0000313" key="2">
    <source>
        <dbReference type="Proteomes" id="UP000053149"/>
    </source>
</evidence>
<feature type="non-terminal residue" evidence="1">
    <location>
        <position position="1"/>
    </location>
</feature>
<dbReference type="AlphaFoldDB" id="A0A093E888"/>
<reference evidence="1 2" key="1">
    <citation type="submission" date="2014-04" db="EMBL/GenBank/DDBJ databases">
        <title>Genome evolution of avian class.</title>
        <authorList>
            <person name="Zhang G."/>
            <person name="Li C."/>
        </authorList>
    </citation>
    <scope>NUCLEOTIDE SEQUENCE [LARGE SCALE GENOMIC DNA]</scope>
    <source>
        <strain evidence="1">BGI_N339</strain>
    </source>
</reference>
<gene>
    <name evidence="1" type="ORF">N339_02316</name>
</gene>
<evidence type="ECO:0008006" key="3">
    <source>
        <dbReference type="Google" id="ProtNLM"/>
    </source>
</evidence>
<keyword evidence="2" id="KW-1185">Reference proteome</keyword>
<protein>
    <recommendedName>
        <fullName evidence="3">Nidogen G2 beta-barrel domain-containing protein</fullName>
    </recommendedName>
</protein>
<sequence length="54" mass="6486">NGFKLRQGRFRLEIRRKFFTQRVVTHWNRLRREVVDAPSLEAFKARLDVALSSL</sequence>
<dbReference type="Proteomes" id="UP000053149">
    <property type="component" value="Unassembled WGS sequence"/>
</dbReference>
<feature type="non-terminal residue" evidence="1">
    <location>
        <position position="54"/>
    </location>
</feature>
<accession>A0A093E888</accession>
<dbReference type="EMBL" id="KL238874">
    <property type="protein sequence ID" value="KFV10676.1"/>
    <property type="molecule type" value="Genomic_DNA"/>
</dbReference>